<dbReference type="Pfam" id="PF03081">
    <property type="entry name" value="Exo70_C"/>
    <property type="match status" value="1"/>
</dbReference>
<evidence type="ECO:0000313" key="7">
    <source>
        <dbReference type="Proteomes" id="UP000639772"/>
    </source>
</evidence>
<dbReference type="InterPro" id="IPR046364">
    <property type="entry name" value="Exo70_C"/>
</dbReference>
<keyword evidence="3" id="KW-0268">Exocytosis</keyword>
<proteinExistence type="inferred from homology"/>
<dbReference type="GO" id="GO:0006887">
    <property type="term" value="P:exocytosis"/>
    <property type="evidence" value="ECO:0007669"/>
    <property type="project" value="UniProtKB-KW"/>
</dbReference>
<gene>
    <name evidence="6" type="ORF">HPP92_017312</name>
</gene>
<dbReference type="InterPro" id="IPR016159">
    <property type="entry name" value="Cullin_repeat-like_dom_sf"/>
</dbReference>
<evidence type="ECO:0000256" key="4">
    <source>
        <dbReference type="SAM" id="MobiDB-lite"/>
    </source>
</evidence>
<organism evidence="6 7">
    <name type="scientific">Vanilla planifolia</name>
    <name type="common">Vanilla</name>
    <dbReference type="NCBI Taxonomy" id="51239"/>
    <lineage>
        <taxon>Eukaryota</taxon>
        <taxon>Viridiplantae</taxon>
        <taxon>Streptophyta</taxon>
        <taxon>Embryophyta</taxon>
        <taxon>Tracheophyta</taxon>
        <taxon>Spermatophyta</taxon>
        <taxon>Magnoliopsida</taxon>
        <taxon>Liliopsida</taxon>
        <taxon>Asparagales</taxon>
        <taxon>Orchidaceae</taxon>
        <taxon>Vanilloideae</taxon>
        <taxon>Vanilleae</taxon>
        <taxon>Vanilla</taxon>
    </lineage>
</organism>
<comment type="caution">
    <text evidence="6">The sequence shown here is derived from an EMBL/GenBank/DDBJ whole genome shotgun (WGS) entry which is preliminary data.</text>
</comment>
<dbReference type="AlphaFoldDB" id="A0A835QE78"/>
<dbReference type="GO" id="GO:0000145">
    <property type="term" value="C:exocyst"/>
    <property type="evidence" value="ECO:0007669"/>
    <property type="project" value="InterPro"/>
</dbReference>
<evidence type="ECO:0000259" key="5">
    <source>
        <dbReference type="Pfam" id="PF03081"/>
    </source>
</evidence>
<name>A0A835QE78_VANPL</name>
<comment type="function">
    <text evidence="3">Component of the exocyst complex.</text>
</comment>
<keyword evidence="3" id="KW-0653">Protein transport</keyword>
<dbReference type="GO" id="GO:0005546">
    <property type="term" value="F:phosphatidylinositol-4,5-bisphosphate binding"/>
    <property type="evidence" value="ECO:0007669"/>
    <property type="project" value="InterPro"/>
</dbReference>
<evidence type="ECO:0000256" key="3">
    <source>
        <dbReference type="RuleBase" id="RU365026"/>
    </source>
</evidence>
<evidence type="ECO:0000256" key="2">
    <source>
        <dbReference type="ARBA" id="ARBA00022448"/>
    </source>
</evidence>
<dbReference type="Gene3D" id="1.20.1280.170">
    <property type="entry name" value="Exocyst complex component Exo70"/>
    <property type="match status" value="1"/>
</dbReference>
<dbReference type="PANTHER" id="PTHR12542">
    <property type="entry name" value="EXOCYST COMPLEX PROTEIN EXO70"/>
    <property type="match status" value="1"/>
</dbReference>
<dbReference type="Proteomes" id="UP000639772">
    <property type="component" value="Chromosome 9"/>
</dbReference>
<keyword evidence="2 3" id="KW-0813">Transport</keyword>
<evidence type="ECO:0000256" key="1">
    <source>
        <dbReference type="ARBA" id="ARBA00006756"/>
    </source>
</evidence>
<evidence type="ECO:0000313" key="6">
    <source>
        <dbReference type="EMBL" id="KAG0467984.1"/>
    </source>
</evidence>
<comment type="similarity">
    <text evidence="1 3">Belongs to the EXO70 family.</text>
</comment>
<feature type="domain" description="Exocyst complex subunit Exo70 C-terminal" evidence="5">
    <location>
        <begin position="1"/>
        <end position="118"/>
    </location>
</feature>
<dbReference type="OrthoDB" id="1922221at2759"/>
<dbReference type="SUPFAM" id="SSF74788">
    <property type="entry name" value="Cullin repeat-like"/>
    <property type="match status" value="1"/>
</dbReference>
<dbReference type="InterPro" id="IPR004140">
    <property type="entry name" value="Exo70"/>
</dbReference>
<dbReference type="PANTHER" id="PTHR12542:SF96">
    <property type="entry name" value="EXOCYST COMPLEX COMPONENT EXO70B1"/>
    <property type="match status" value="1"/>
</dbReference>
<accession>A0A835QE78</accession>
<sequence>MNYIRAACASRQTLEEVMDEDRMRTASVHSPDGTSSPLAVQIAWIMEVLQGNLEAKAKAYREPALSCIFLMNNGRYMMQKVRDSSELTALMGEEWIRRQAARERRWASEYQKSTWSKVRDSSELTALMGEGGSGGRRRGSGDGPRSTRKALGAR</sequence>
<dbReference type="GO" id="GO:0015031">
    <property type="term" value="P:protein transport"/>
    <property type="evidence" value="ECO:0007669"/>
    <property type="project" value="UniProtKB-KW"/>
</dbReference>
<dbReference type="EMBL" id="JADCNM010000009">
    <property type="protein sequence ID" value="KAG0467984.1"/>
    <property type="molecule type" value="Genomic_DNA"/>
</dbReference>
<feature type="region of interest" description="Disordered" evidence="4">
    <location>
        <begin position="121"/>
        <end position="154"/>
    </location>
</feature>
<protein>
    <recommendedName>
        <fullName evidence="3">Exocyst subunit Exo70 family protein</fullName>
    </recommendedName>
</protein>
<reference evidence="6 7" key="1">
    <citation type="journal article" date="2020" name="Nat. Food">
        <title>A phased Vanilla planifolia genome enables genetic improvement of flavour and production.</title>
        <authorList>
            <person name="Hasing T."/>
            <person name="Tang H."/>
            <person name="Brym M."/>
            <person name="Khazi F."/>
            <person name="Huang T."/>
            <person name="Chambers A.H."/>
        </authorList>
    </citation>
    <scope>NUCLEOTIDE SEQUENCE [LARGE SCALE GENOMIC DNA]</scope>
    <source>
        <tissue evidence="6">Leaf</tissue>
    </source>
</reference>